<feature type="transmembrane region" description="Helical" evidence="1">
    <location>
        <begin position="82"/>
        <end position="100"/>
    </location>
</feature>
<feature type="transmembrane region" description="Helical" evidence="1">
    <location>
        <begin position="6"/>
        <end position="24"/>
    </location>
</feature>
<name>A0ABV2QRQ5_9MICO</name>
<dbReference type="RefSeq" id="WP_354025916.1">
    <property type="nucleotide sequence ID" value="NZ_JBEPSJ010000005.1"/>
</dbReference>
<evidence type="ECO:0000256" key="1">
    <source>
        <dbReference type="SAM" id="Phobius"/>
    </source>
</evidence>
<keyword evidence="1" id="KW-0472">Membrane</keyword>
<dbReference type="Proteomes" id="UP001549257">
    <property type="component" value="Unassembled WGS sequence"/>
</dbReference>
<protein>
    <submittedName>
        <fullName evidence="2">Uncharacterized protein</fullName>
    </submittedName>
</protein>
<keyword evidence="3" id="KW-1185">Reference proteome</keyword>
<accession>A0ABV2QRQ5</accession>
<feature type="transmembrane region" description="Helical" evidence="1">
    <location>
        <begin position="106"/>
        <end position="131"/>
    </location>
</feature>
<reference evidence="2 3" key="1">
    <citation type="submission" date="2024-06" db="EMBL/GenBank/DDBJ databases">
        <title>Sorghum-associated microbial communities from plants grown in Nebraska, USA.</title>
        <authorList>
            <person name="Schachtman D."/>
        </authorList>
    </citation>
    <scope>NUCLEOTIDE SEQUENCE [LARGE SCALE GENOMIC DNA]</scope>
    <source>
        <strain evidence="2 3">2857</strain>
    </source>
</reference>
<evidence type="ECO:0000313" key="2">
    <source>
        <dbReference type="EMBL" id="MET4583741.1"/>
    </source>
</evidence>
<comment type="caution">
    <text evidence="2">The sequence shown here is derived from an EMBL/GenBank/DDBJ whole genome shotgun (WGS) entry which is preliminary data.</text>
</comment>
<gene>
    <name evidence="2" type="ORF">ABIE21_003272</name>
</gene>
<evidence type="ECO:0000313" key="3">
    <source>
        <dbReference type="Proteomes" id="UP001549257"/>
    </source>
</evidence>
<sequence>MTIDNVVNLLPFVLTVCGSVLAGFQRLASVRSRRFDRVAQLSTAISELDPNDVDIRKIFEIERKRIVGILGSDSYKTSEGRWVIALMGLGTLLVLAAAVATANPQWIQAAPGLLIVGAVLAVPGVIGGFILGTK</sequence>
<organism evidence="2 3">
    <name type="scientific">Conyzicola nivalis</name>
    <dbReference type="NCBI Taxonomy" id="1477021"/>
    <lineage>
        <taxon>Bacteria</taxon>
        <taxon>Bacillati</taxon>
        <taxon>Actinomycetota</taxon>
        <taxon>Actinomycetes</taxon>
        <taxon>Micrococcales</taxon>
        <taxon>Microbacteriaceae</taxon>
        <taxon>Conyzicola</taxon>
    </lineage>
</organism>
<proteinExistence type="predicted"/>
<keyword evidence="1" id="KW-1133">Transmembrane helix</keyword>
<keyword evidence="1" id="KW-0812">Transmembrane</keyword>
<dbReference type="EMBL" id="JBEPSJ010000005">
    <property type="protein sequence ID" value="MET4583741.1"/>
    <property type="molecule type" value="Genomic_DNA"/>
</dbReference>